<sequence>MRVLEGEIVRMKLYDVAEEIRLEALAPSMFEGRLPVRQPLSRAQIQSIELVRPPMVVELGERESSFETGRERVRLGARFYEVGVVALVAHFPVRDLPQEDFIDRALKLDYDPRVDELLDRELRQILGVMGDAVVGAHDFEGFEEEFAFYVLRRTDRPIRRENLEEFPELVAMLHGESRSLSGQQTALLCENSLSFFENDLVVLNYDNALVVDDADPVDILLLVEYAVAQVLEARYYDETLNDKLRALYREMDKKSTVWEVLFTKRYRELTRRAMKLMLETRLATDHLTSSVRVTEDVYYAQVYNRALRIFRTGQWLANVEEKLRAMKEACDLMEGEIHTSRSTVLEWIVILLIALEVIPLFLHLK</sequence>
<evidence type="ECO:0000313" key="3">
    <source>
        <dbReference type="Proteomes" id="UP000005096"/>
    </source>
</evidence>
<organism evidence="2 3">
    <name type="scientific">Aminomonas paucivorans DSM 12260</name>
    <dbReference type="NCBI Taxonomy" id="584708"/>
    <lineage>
        <taxon>Bacteria</taxon>
        <taxon>Thermotogati</taxon>
        <taxon>Synergistota</taxon>
        <taxon>Synergistia</taxon>
        <taxon>Synergistales</taxon>
        <taxon>Synergistaceae</taxon>
        <taxon>Aminomonas</taxon>
    </lineage>
</organism>
<evidence type="ECO:0008006" key="4">
    <source>
        <dbReference type="Google" id="ProtNLM"/>
    </source>
</evidence>
<keyword evidence="1" id="KW-0812">Transmembrane</keyword>
<evidence type="ECO:0000313" key="2">
    <source>
        <dbReference type="EMBL" id="EFQ24327.1"/>
    </source>
</evidence>
<dbReference type="STRING" id="584708.Apau_1913"/>
<evidence type="ECO:0000256" key="1">
    <source>
        <dbReference type="SAM" id="Phobius"/>
    </source>
</evidence>
<gene>
    <name evidence="2" type="ORF">Apau_1913</name>
</gene>
<dbReference type="eggNOG" id="COG1723">
    <property type="taxonomic scope" value="Bacteria"/>
</dbReference>
<keyword evidence="3" id="KW-1185">Reference proteome</keyword>
<dbReference type="PaxDb" id="584708-Apau_1913"/>
<keyword evidence="1" id="KW-0472">Membrane</keyword>
<dbReference type="RefSeq" id="WP_006301560.1">
    <property type="nucleotide sequence ID" value="NZ_CM001022.1"/>
</dbReference>
<protein>
    <recommendedName>
        <fullName evidence="4">DUF155 domain-containing protein</fullName>
    </recommendedName>
</protein>
<keyword evidence="1" id="KW-1133">Transmembrane helix</keyword>
<accession>E3CWH2</accession>
<dbReference type="AlphaFoldDB" id="E3CWH2"/>
<dbReference type="EMBL" id="CM001022">
    <property type="protein sequence ID" value="EFQ24327.1"/>
    <property type="molecule type" value="Genomic_DNA"/>
</dbReference>
<proteinExistence type="predicted"/>
<dbReference type="OrthoDB" id="180075at2"/>
<dbReference type="HOGENOM" id="CLU_042259_0_0_0"/>
<name>E3CWH2_9BACT</name>
<dbReference type="Proteomes" id="UP000005096">
    <property type="component" value="Chromosome"/>
</dbReference>
<feature type="transmembrane region" description="Helical" evidence="1">
    <location>
        <begin position="344"/>
        <end position="364"/>
    </location>
</feature>
<reference evidence="2 3" key="1">
    <citation type="journal article" date="2010" name="Stand. Genomic Sci.">
        <title>Non-contiguous finished genome sequence of Aminomonas paucivorans type strain (GLU-3).</title>
        <authorList>
            <person name="Pitluck S."/>
            <person name="Yasawong M."/>
            <person name="Held B."/>
            <person name="Lapidus A."/>
            <person name="Nolan M."/>
            <person name="Copeland A."/>
            <person name="Lucas S."/>
            <person name="Del Rio T.G."/>
            <person name="Tice H."/>
            <person name="Cheng J.F."/>
            <person name="Chertkov O."/>
            <person name="Goodwin L."/>
            <person name="Tapia R."/>
            <person name="Han C."/>
            <person name="Liolios K."/>
            <person name="Ivanova N."/>
            <person name="Mavromatis K."/>
            <person name="Ovchinnikova G."/>
            <person name="Pati A."/>
            <person name="Chen A."/>
            <person name="Palaniappan K."/>
            <person name="Land M."/>
            <person name="Hauser L."/>
            <person name="Chang Y.J."/>
            <person name="Jeffries C.D."/>
            <person name="Pukall R."/>
            <person name="Spring S."/>
            <person name="Rohde M."/>
            <person name="Sikorski J."/>
            <person name="Goker M."/>
            <person name="Woyke T."/>
            <person name="Bristow J."/>
            <person name="Eisen J.A."/>
            <person name="Markowitz V."/>
            <person name="Hugenholtz P."/>
            <person name="Kyrpides N.C."/>
            <person name="Klenk H.P."/>
        </authorList>
    </citation>
    <scope>NUCLEOTIDE SEQUENCE [LARGE SCALE GENOMIC DNA]</scope>
    <source>
        <strain evidence="2 3">DSM 12260</strain>
    </source>
</reference>